<dbReference type="InterPro" id="IPR016186">
    <property type="entry name" value="C-type_lectin-like/link_sf"/>
</dbReference>
<comment type="caution">
    <text evidence="4">The sequence shown here is derived from an EMBL/GenBank/DDBJ whole genome shotgun (WGS) entry which is preliminary data.</text>
</comment>
<dbReference type="SUPFAM" id="SSF51161">
    <property type="entry name" value="Trimeric LpxA-like enzymes"/>
    <property type="match status" value="1"/>
</dbReference>
<dbReference type="InterPro" id="IPR050111">
    <property type="entry name" value="C-type_lectin/snaclec_domain"/>
</dbReference>
<dbReference type="InterPro" id="IPR016187">
    <property type="entry name" value="CTDL_fold"/>
</dbReference>
<feature type="chain" id="PRO_5032291836" evidence="2">
    <location>
        <begin position="17"/>
        <end position="383"/>
    </location>
</feature>
<dbReference type="EMBL" id="UYJE01003918">
    <property type="protein sequence ID" value="VDI23337.1"/>
    <property type="molecule type" value="Genomic_DNA"/>
</dbReference>
<keyword evidence="4" id="KW-0675">Receptor</keyword>
<dbReference type="PANTHER" id="PTHR22803">
    <property type="entry name" value="MANNOSE, PHOSPHOLIPASE, LECTIN RECEPTOR RELATED"/>
    <property type="match status" value="1"/>
</dbReference>
<dbReference type="PROSITE" id="PS50041">
    <property type="entry name" value="C_TYPE_LECTIN_2"/>
    <property type="match status" value="2"/>
</dbReference>
<dbReference type="Gene3D" id="2.160.10.10">
    <property type="entry name" value="Hexapeptide repeat proteins"/>
    <property type="match status" value="1"/>
</dbReference>
<sequence length="383" mass="43853">MFGGLLLSVLVVYVCCEDCPDQWSQYKDHCYWPSTSSVYSWKAAERACESRGGYLTEIEDHDENDFIARMTFGAGTWYFMGIVHEEEAGGYVTASNSDELEYSNWLEIENDESDRPKCTRMGYIGYWDSYSCDEKQYFICESDEYIGSSSFGTWLSKTNSFRYEDHYYRTVGKKATYAEAQKMCKRAGAYLVEPNDEGENVYVHDKMHEVFHGHWRYIGGSDTKQEGYFVWSDNQALTFENWWPGEPNNKYNEDCMEMRYWGKWNDVDCYHNNRYICEKAIEEKDTTHAEVGTNAHVTTEAEVGTNAQVTTEAEVGTNAHITTEAEVGTNAHVTTEAEVGTNAQVTTEAKDETNAKVTTEAKVGTTAPSTHAWRETTTDYFYN</sequence>
<dbReference type="InterPro" id="IPR018378">
    <property type="entry name" value="C-type_lectin_CS"/>
</dbReference>
<dbReference type="InterPro" id="IPR001304">
    <property type="entry name" value="C-type_lectin-like"/>
</dbReference>
<keyword evidence="1" id="KW-1015">Disulfide bond</keyword>
<organism evidence="4 5">
    <name type="scientific">Mytilus galloprovincialis</name>
    <name type="common">Mediterranean mussel</name>
    <dbReference type="NCBI Taxonomy" id="29158"/>
    <lineage>
        <taxon>Eukaryota</taxon>
        <taxon>Metazoa</taxon>
        <taxon>Spiralia</taxon>
        <taxon>Lophotrochozoa</taxon>
        <taxon>Mollusca</taxon>
        <taxon>Bivalvia</taxon>
        <taxon>Autobranchia</taxon>
        <taxon>Pteriomorphia</taxon>
        <taxon>Mytilida</taxon>
        <taxon>Mytiloidea</taxon>
        <taxon>Mytilidae</taxon>
        <taxon>Mytilinae</taxon>
        <taxon>Mytilus</taxon>
    </lineage>
</organism>
<dbReference type="InterPro" id="IPR011004">
    <property type="entry name" value="Trimer_LpxA-like_sf"/>
</dbReference>
<name>A0A8B6DT42_MYTGA</name>
<reference evidence="4" key="1">
    <citation type="submission" date="2018-11" db="EMBL/GenBank/DDBJ databases">
        <authorList>
            <person name="Alioto T."/>
            <person name="Alioto T."/>
        </authorList>
    </citation>
    <scope>NUCLEOTIDE SEQUENCE</scope>
</reference>
<dbReference type="Pfam" id="PF00059">
    <property type="entry name" value="Lectin_C"/>
    <property type="match status" value="2"/>
</dbReference>
<dbReference type="CDD" id="cd00037">
    <property type="entry name" value="CLECT"/>
    <property type="match status" value="1"/>
</dbReference>
<feature type="signal peptide" evidence="2">
    <location>
        <begin position="1"/>
        <end position="16"/>
    </location>
</feature>
<keyword evidence="5" id="KW-1185">Reference proteome</keyword>
<evidence type="ECO:0000313" key="4">
    <source>
        <dbReference type="EMBL" id="VDI23337.1"/>
    </source>
</evidence>
<dbReference type="PROSITE" id="PS00615">
    <property type="entry name" value="C_TYPE_LECTIN_1"/>
    <property type="match status" value="2"/>
</dbReference>
<dbReference type="SMART" id="SM00034">
    <property type="entry name" value="CLECT"/>
    <property type="match status" value="2"/>
</dbReference>
<dbReference type="SUPFAM" id="SSF56436">
    <property type="entry name" value="C-type lectin-like"/>
    <property type="match status" value="2"/>
</dbReference>
<evidence type="ECO:0000256" key="2">
    <source>
        <dbReference type="SAM" id="SignalP"/>
    </source>
</evidence>
<accession>A0A8B6DT42</accession>
<dbReference type="AlphaFoldDB" id="A0A8B6DT42"/>
<evidence type="ECO:0000256" key="1">
    <source>
        <dbReference type="ARBA" id="ARBA00023157"/>
    </source>
</evidence>
<proteinExistence type="predicted"/>
<evidence type="ECO:0000259" key="3">
    <source>
        <dbReference type="PROSITE" id="PS50041"/>
    </source>
</evidence>
<keyword evidence="2" id="KW-0732">Signal</keyword>
<feature type="domain" description="C-type lectin" evidence="3">
    <location>
        <begin position="163"/>
        <end position="278"/>
    </location>
</feature>
<evidence type="ECO:0000313" key="5">
    <source>
        <dbReference type="Proteomes" id="UP000596742"/>
    </source>
</evidence>
<feature type="domain" description="C-type lectin" evidence="3">
    <location>
        <begin position="26"/>
        <end position="141"/>
    </location>
</feature>
<dbReference type="Gene3D" id="3.10.100.10">
    <property type="entry name" value="Mannose-Binding Protein A, subunit A"/>
    <property type="match status" value="2"/>
</dbReference>
<protein>
    <submittedName>
        <fullName evidence="4">Mannose receptor, C type</fullName>
    </submittedName>
</protein>
<dbReference type="OrthoDB" id="6054937at2759"/>
<dbReference type="Proteomes" id="UP000596742">
    <property type="component" value="Unassembled WGS sequence"/>
</dbReference>
<gene>
    <name evidence="4" type="ORF">MGAL_10B077508</name>
</gene>